<dbReference type="EMBL" id="JAFICZ010000001">
    <property type="protein sequence ID" value="MBP1294310.1"/>
    <property type="molecule type" value="Genomic_DNA"/>
</dbReference>
<comment type="caution">
    <text evidence="1">The sequence shown here is derived from an EMBL/GenBank/DDBJ whole genome shotgun (WGS) entry which is preliminary data.</text>
</comment>
<proteinExistence type="predicted"/>
<sequence length="81" mass="9009">MSYRIMTTNGDIAVPNTAFCTFDRADVHAVAILDRVGANMDELYILDEATGIEHRWTAVDAYGNGGEQYIILPEFGRERGL</sequence>
<reference evidence="1" key="1">
    <citation type="submission" date="2021-02" db="EMBL/GenBank/DDBJ databases">
        <title>Genomic Encyclopedia of Type Strains, Phase IV (KMG-V): Genome sequencing to study the core and pangenomes of soil and plant-associated prokaryotes.</title>
        <authorList>
            <person name="Whitman W."/>
        </authorList>
    </citation>
    <scope>NUCLEOTIDE SEQUENCE</scope>
    <source>
        <strain evidence="1">USDA 406</strain>
    </source>
</reference>
<evidence type="ECO:0000313" key="1">
    <source>
        <dbReference type="EMBL" id="MBP1294310.1"/>
    </source>
</evidence>
<protein>
    <submittedName>
        <fullName evidence="1">Uncharacterized protein</fullName>
    </submittedName>
</protein>
<dbReference type="AlphaFoldDB" id="A0A8I1Y6T6"/>
<accession>A0A8I1Y6T6</accession>
<evidence type="ECO:0000313" key="2">
    <source>
        <dbReference type="Proteomes" id="UP000673383"/>
    </source>
</evidence>
<dbReference type="Proteomes" id="UP000673383">
    <property type="component" value="Unassembled WGS sequence"/>
</dbReference>
<dbReference type="RefSeq" id="WP_209944344.1">
    <property type="nucleotide sequence ID" value="NZ_JAFICZ010000001.1"/>
</dbReference>
<name>A0A8I1Y6T6_BRAEL</name>
<gene>
    <name evidence="1" type="ORF">JOH49_004063</name>
</gene>
<organism evidence="1 2">
    <name type="scientific">Bradyrhizobium elkanii</name>
    <dbReference type="NCBI Taxonomy" id="29448"/>
    <lineage>
        <taxon>Bacteria</taxon>
        <taxon>Pseudomonadati</taxon>
        <taxon>Pseudomonadota</taxon>
        <taxon>Alphaproteobacteria</taxon>
        <taxon>Hyphomicrobiales</taxon>
        <taxon>Nitrobacteraceae</taxon>
        <taxon>Bradyrhizobium</taxon>
    </lineage>
</organism>